<sequence>MTESLPCKSMFVPFEDAQGNPGSGSSSDSSLDSPSSLSPVLIQDRFHSLSSPDLACFDHPGFEFTTPSSPICSNLKVSKYKTRLPVLSGSRREADVTSIVKKLQASLEQHRIDGTPNTSFKYDRLRFSTIPPASPPQFLPVAPYNLQPKLPAHPQTTSSKNQLFEPTCHLSLKGSSQTSPHTNYYLGNPDTIISPVLALQRLHLFSDPSLKIKHEATSTPMVQPKSLAPVSCDLVSPSKAHHTLKQINTGRRKAILIGINYFGTEYELKGCINDVHNMKNFLISAYNFPVEGMVIMTDDKSCPPERRPTRKNIIAAMKWLTDGARPNDSLFFHFSGHGSQIPDLDGDEEDGYDETILPCDFADEGMIVDDDMNSIMVKCLPAGCRLTAIFDCCHSGTALDLPYIYNTQGELVTFHPAKAVVSTLCDLSAKTQLGDLKGAFLSLKNGMLLMVNGKQKEISNQREKGSEADVIMFSSCQDSQTCSDATLANMRDTGAMSLALISALRSNPYNITYVDLLSRVRQSLQGSNFSQIPQLSTARPMDMNSFFRI</sequence>
<keyword evidence="1" id="KW-0645">Protease</keyword>
<protein>
    <submittedName>
        <fullName evidence="1">Ca(2+)-dependent cysteine protease</fullName>
    </submittedName>
</protein>
<comment type="caution">
    <text evidence="1">The sequence shown here is derived from an EMBL/GenBank/DDBJ whole genome shotgun (WGS) entry which is preliminary data.</text>
</comment>
<evidence type="ECO:0000313" key="1">
    <source>
        <dbReference type="EMBL" id="KAJ9053606.1"/>
    </source>
</evidence>
<evidence type="ECO:0000313" key="2">
    <source>
        <dbReference type="Proteomes" id="UP001165960"/>
    </source>
</evidence>
<proteinExistence type="predicted"/>
<organism evidence="1 2">
    <name type="scientific">Entomophthora muscae</name>
    <dbReference type="NCBI Taxonomy" id="34485"/>
    <lineage>
        <taxon>Eukaryota</taxon>
        <taxon>Fungi</taxon>
        <taxon>Fungi incertae sedis</taxon>
        <taxon>Zoopagomycota</taxon>
        <taxon>Entomophthoromycotina</taxon>
        <taxon>Entomophthoromycetes</taxon>
        <taxon>Entomophthorales</taxon>
        <taxon>Entomophthoraceae</taxon>
        <taxon>Entomophthora</taxon>
    </lineage>
</organism>
<accession>A0ACC2RU91</accession>
<dbReference type="Proteomes" id="UP001165960">
    <property type="component" value="Unassembled WGS sequence"/>
</dbReference>
<name>A0ACC2RU91_9FUNG</name>
<reference evidence="1" key="1">
    <citation type="submission" date="2022-04" db="EMBL/GenBank/DDBJ databases">
        <title>Genome of the entomopathogenic fungus Entomophthora muscae.</title>
        <authorList>
            <person name="Elya C."/>
            <person name="Lovett B.R."/>
            <person name="Lee E."/>
            <person name="Macias A.M."/>
            <person name="Hajek A.E."/>
            <person name="De Bivort B.L."/>
            <person name="Kasson M.T."/>
            <person name="De Fine Licht H.H."/>
            <person name="Stajich J.E."/>
        </authorList>
    </citation>
    <scope>NUCLEOTIDE SEQUENCE</scope>
    <source>
        <strain evidence="1">Berkeley</strain>
    </source>
</reference>
<dbReference type="EMBL" id="QTSX02006504">
    <property type="protein sequence ID" value="KAJ9053606.1"/>
    <property type="molecule type" value="Genomic_DNA"/>
</dbReference>
<gene>
    <name evidence="1" type="primary">MCA1_18</name>
    <name evidence="1" type="ORF">DSO57_1022623</name>
</gene>
<keyword evidence="2" id="KW-1185">Reference proteome</keyword>
<keyword evidence="1" id="KW-0378">Hydrolase</keyword>